<sequence length="198" mass="21062">MSESALALSWGGKGLNDSNSKAFSEDICIGLYLDMDGVIQARDVPSPAALPAALTLRSADIQRRNVLGIRRMAAFPIPRWGCALTHIIQIKNEESGGWFEAFVDIHTGEVVSATDFVSRHSPTTQQSSTSLNFTYTDNDSLAPTIAANPNAARTNTFYIVNGVHASSICTVSSRCVVLTSATNLGTTLAMVPSTTHSA</sequence>
<proteinExistence type="predicted"/>
<dbReference type="AlphaFoldDB" id="A0A2H3D0N1"/>
<name>A0A2H3D0N1_ARMGA</name>
<protein>
    <submittedName>
        <fullName evidence="1">Uncharacterized protein</fullName>
    </submittedName>
</protein>
<gene>
    <name evidence="1" type="ORF">ARMGADRAFT_1033793</name>
</gene>
<evidence type="ECO:0000313" key="2">
    <source>
        <dbReference type="Proteomes" id="UP000217790"/>
    </source>
</evidence>
<accession>A0A2H3D0N1</accession>
<dbReference type="Proteomes" id="UP000217790">
    <property type="component" value="Unassembled WGS sequence"/>
</dbReference>
<reference evidence="2" key="1">
    <citation type="journal article" date="2017" name="Nat. Ecol. Evol.">
        <title>Genome expansion and lineage-specific genetic innovations in the forest pathogenic fungi Armillaria.</title>
        <authorList>
            <person name="Sipos G."/>
            <person name="Prasanna A.N."/>
            <person name="Walter M.C."/>
            <person name="O'Connor E."/>
            <person name="Balint B."/>
            <person name="Krizsan K."/>
            <person name="Kiss B."/>
            <person name="Hess J."/>
            <person name="Varga T."/>
            <person name="Slot J."/>
            <person name="Riley R."/>
            <person name="Boka B."/>
            <person name="Rigling D."/>
            <person name="Barry K."/>
            <person name="Lee J."/>
            <person name="Mihaltcheva S."/>
            <person name="LaButti K."/>
            <person name="Lipzen A."/>
            <person name="Waldron R."/>
            <person name="Moloney N.M."/>
            <person name="Sperisen C."/>
            <person name="Kredics L."/>
            <person name="Vagvoelgyi C."/>
            <person name="Patrignani A."/>
            <person name="Fitzpatrick D."/>
            <person name="Nagy I."/>
            <person name="Doyle S."/>
            <person name="Anderson J.B."/>
            <person name="Grigoriev I.V."/>
            <person name="Gueldener U."/>
            <person name="Muensterkoetter M."/>
            <person name="Nagy L.G."/>
        </authorList>
    </citation>
    <scope>NUCLEOTIDE SEQUENCE [LARGE SCALE GENOMIC DNA]</scope>
    <source>
        <strain evidence="2">Ar21-2</strain>
    </source>
</reference>
<organism evidence="1 2">
    <name type="scientific">Armillaria gallica</name>
    <name type="common">Bulbous honey fungus</name>
    <name type="synonym">Armillaria bulbosa</name>
    <dbReference type="NCBI Taxonomy" id="47427"/>
    <lineage>
        <taxon>Eukaryota</taxon>
        <taxon>Fungi</taxon>
        <taxon>Dikarya</taxon>
        <taxon>Basidiomycota</taxon>
        <taxon>Agaricomycotina</taxon>
        <taxon>Agaricomycetes</taxon>
        <taxon>Agaricomycetidae</taxon>
        <taxon>Agaricales</taxon>
        <taxon>Marasmiineae</taxon>
        <taxon>Physalacriaceae</taxon>
        <taxon>Armillaria</taxon>
    </lineage>
</organism>
<dbReference type="OrthoDB" id="3227768at2759"/>
<keyword evidence="2" id="KW-1185">Reference proteome</keyword>
<dbReference type="EMBL" id="KZ293671">
    <property type="protein sequence ID" value="PBK88815.1"/>
    <property type="molecule type" value="Genomic_DNA"/>
</dbReference>
<dbReference type="InParanoid" id="A0A2H3D0N1"/>
<evidence type="ECO:0000313" key="1">
    <source>
        <dbReference type="EMBL" id="PBK88815.1"/>
    </source>
</evidence>